<dbReference type="InterPro" id="IPR009030">
    <property type="entry name" value="Growth_fac_rcpt_cys_sf"/>
</dbReference>
<evidence type="ECO:0000256" key="2">
    <source>
        <dbReference type="ARBA" id="ARBA00022525"/>
    </source>
</evidence>
<sequence length="610" mass="67489">MASINKSSPSERPLKREAGGGCPSCTYPSTCCSCNADCSSTSSSYCPSQCRYSLSSRQAPDCQSCSSPTSLKSIWKKRNYCQCNTSYCLCQPMSRGCNCPLPVQANVRAARECSCDCPSSSECACPPSERRFPKTTVKCPNTRLCCPFPRLSPVPKCYCTRCQSCLPSVCHPCTSTKCRDRLISSNNSYYPRLPTTCLRPTSAASSSRPPTPRKKLTFCVERSSRPSSPCRGTGQSLRSCITDDRNSENSIHNERNDIKEREKYDVKDCDCCCAADCTESENGFEHVDENYNLTLDERSELENLTSNVLINSSEITKPSKSVDPDLLDMPEKRVDEMTRRRAFPFAFLSALVFCVTLQQVISAETIENKSVTEKEQPLGCIECGYYRCPEDPGKCLLGSVPDPCGCCPDGLCARFLGEPCWNSSISLLSPKNRNDGYCARNYLCELRSDLQEEDTPEAACVCMEQSPACGSNNETYATPCALHEEAMKLRNSSSLRLQHLGPCESRPWILSTLEDVASPFGQRVALNCEAKGFPVPDIFWEFHSADGRRILKLPGEEHEATVHTSDGPEPLMRSSWMQLSRLNKEHIGIYHCIANNSIGEASTTSFVSMS</sequence>
<reference evidence="6 7" key="1">
    <citation type="journal article" date="2010" name="Science">
        <title>Genomic comparison of the ants Camponotus floridanus and Harpegnathos saltator.</title>
        <authorList>
            <person name="Bonasio R."/>
            <person name="Zhang G."/>
            <person name="Ye C."/>
            <person name="Mutti N.S."/>
            <person name="Fang X."/>
            <person name="Qin N."/>
            <person name="Donahue G."/>
            <person name="Yang P."/>
            <person name="Li Q."/>
            <person name="Li C."/>
            <person name="Zhang P."/>
            <person name="Huang Z."/>
            <person name="Berger S.L."/>
            <person name="Reinberg D."/>
            <person name="Wang J."/>
            <person name="Liebig J."/>
        </authorList>
    </citation>
    <scope>NUCLEOTIDE SEQUENCE [LARGE SCALE GENOMIC DNA]</scope>
    <source>
        <strain evidence="7">C129</strain>
    </source>
</reference>
<dbReference type="InterPro" id="IPR011390">
    <property type="entry name" value="IGFBP_rP_mac25"/>
</dbReference>
<keyword evidence="7" id="KW-1185">Reference proteome</keyword>
<dbReference type="InterPro" id="IPR036179">
    <property type="entry name" value="Ig-like_dom_sf"/>
</dbReference>
<dbReference type="PANTHER" id="PTHR14186">
    <property type="entry name" value="INSULIN-LIKE GROWTH FACTOR BINDING PROTEIN-RELATED"/>
    <property type="match status" value="1"/>
</dbReference>
<dbReference type="SUPFAM" id="SSF48726">
    <property type="entry name" value="Immunoglobulin"/>
    <property type="match status" value="1"/>
</dbReference>
<dbReference type="InterPro" id="IPR036058">
    <property type="entry name" value="Kazal_dom_sf"/>
</dbReference>
<dbReference type="GO" id="GO:0005520">
    <property type="term" value="F:insulin-like growth factor binding"/>
    <property type="evidence" value="ECO:0007669"/>
    <property type="project" value="InterPro"/>
</dbReference>
<dbReference type="STRING" id="104421.E2AB50"/>
<dbReference type="OrthoDB" id="7696591at2759"/>
<dbReference type="SUPFAM" id="SSF57184">
    <property type="entry name" value="Growth factor receptor domain"/>
    <property type="match status" value="1"/>
</dbReference>
<dbReference type="SMART" id="SM00280">
    <property type="entry name" value="KAZAL"/>
    <property type="match status" value="1"/>
</dbReference>
<dbReference type="InParanoid" id="E2AB50"/>
<organism evidence="7">
    <name type="scientific">Camponotus floridanus</name>
    <name type="common">Florida carpenter ant</name>
    <dbReference type="NCBI Taxonomy" id="104421"/>
    <lineage>
        <taxon>Eukaryota</taxon>
        <taxon>Metazoa</taxon>
        <taxon>Ecdysozoa</taxon>
        <taxon>Arthropoda</taxon>
        <taxon>Hexapoda</taxon>
        <taxon>Insecta</taxon>
        <taxon>Pterygota</taxon>
        <taxon>Neoptera</taxon>
        <taxon>Endopterygota</taxon>
        <taxon>Hymenoptera</taxon>
        <taxon>Apocrita</taxon>
        <taxon>Aculeata</taxon>
        <taxon>Formicoidea</taxon>
        <taxon>Formicidae</taxon>
        <taxon>Formicinae</taxon>
        <taxon>Camponotus</taxon>
    </lineage>
</organism>
<dbReference type="SMART" id="SM00408">
    <property type="entry name" value="IGc2"/>
    <property type="match status" value="1"/>
</dbReference>
<accession>E2AB50</accession>
<proteinExistence type="predicted"/>
<dbReference type="PROSITE" id="PS50835">
    <property type="entry name" value="IG_LIKE"/>
    <property type="match status" value="1"/>
</dbReference>
<feature type="domain" description="Ig-like" evidence="4">
    <location>
        <begin position="507"/>
        <end position="608"/>
    </location>
</feature>
<comment type="subcellular location">
    <subcellularLocation>
        <location evidence="1">Secreted</location>
    </subcellularLocation>
</comment>
<dbReference type="InterPro" id="IPR013098">
    <property type="entry name" value="Ig_I-set"/>
</dbReference>
<dbReference type="GO" id="GO:0001558">
    <property type="term" value="P:regulation of cell growth"/>
    <property type="evidence" value="ECO:0007669"/>
    <property type="project" value="InterPro"/>
</dbReference>
<dbReference type="Proteomes" id="UP000000311">
    <property type="component" value="Unassembled WGS sequence"/>
</dbReference>
<dbReference type="AlphaFoldDB" id="E2AB50"/>
<evidence type="ECO:0000259" key="5">
    <source>
        <dbReference type="PROSITE" id="PS51465"/>
    </source>
</evidence>
<dbReference type="InterPro" id="IPR003598">
    <property type="entry name" value="Ig_sub2"/>
</dbReference>
<dbReference type="Gene3D" id="2.60.40.10">
    <property type="entry name" value="Immunoglobulins"/>
    <property type="match status" value="1"/>
</dbReference>
<feature type="domain" description="Kazal-like" evidence="5">
    <location>
        <begin position="454"/>
        <end position="505"/>
    </location>
</feature>
<dbReference type="EMBL" id="GL438234">
    <property type="protein sequence ID" value="EFN69326.1"/>
    <property type="molecule type" value="Genomic_DNA"/>
</dbReference>
<evidence type="ECO:0000313" key="6">
    <source>
        <dbReference type="EMBL" id="EFN69326.1"/>
    </source>
</evidence>
<keyword evidence="3" id="KW-0732">Signal</keyword>
<evidence type="ECO:0000256" key="3">
    <source>
        <dbReference type="ARBA" id="ARBA00022729"/>
    </source>
</evidence>
<evidence type="ECO:0000259" key="4">
    <source>
        <dbReference type="PROSITE" id="PS50835"/>
    </source>
</evidence>
<dbReference type="PANTHER" id="PTHR14186:SF19">
    <property type="entry name" value="INSULIN-LIKE GROWTH FACTOR-BINDING PROTEIN 7"/>
    <property type="match status" value="1"/>
</dbReference>
<dbReference type="Pfam" id="PF07679">
    <property type="entry name" value="I-set"/>
    <property type="match status" value="1"/>
</dbReference>
<dbReference type="GO" id="GO:0009966">
    <property type="term" value="P:regulation of signal transduction"/>
    <property type="evidence" value="ECO:0007669"/>
    <property type="project" value="TreeGrafter"/>
</dbReference>
<keyword evidence="2" id="KW-0964">Secreted</keyword>
<dbReference type="Gene3D" id="4.10.40.20">
    <property type="match status" value="1"/>
</dbReference>
<dbReference type="OMA" id="NKEHIGI"/>
<dbReference type="CDD" id="cd00104">
    <property type="entry name" value="KAZAL_FS"/>
    <property type="match status" value="1"/>
</dbReference>
<dbReference type="InterPro" id="IPR007110">
    <property type="entry name" value="Ig-like_dom"/>
</dbReference>
<dbReference type="InterPro" id="IPR002350">
    <property type="entry name" value="Kazal_dom"/>
</dbReference>
<dbReference type="InterPro" id="IPR013783">
    <property type="entry name" value="Ig-like_fold"/>
</dbReference>
<gene>
    <name evidence="6" type="ORF">EAG_01066</name>
</gene>
<dbReference type="SUPFAM" id="SSF100895">
    <property type="entry name" value="Kazal-type serine protease inhibitors"/>
    <property type="match status" value="1"/>
</dbReference>
<dbReference type="GO" id="GO:0005576">
    <property type="term" value="C:extracellular region"/>
    <property type="evidence" value="ECO:0007669"/>
    <property type="project" value="UniProtKB-SubCell"/>
</dbReference>
<name>E2AB50_CAMFO</name>
<dbReference type="PROSITE" id="PS51465">
    <property type="entry name" value="KAZAL_2"/>
    <property type="match status" value="1"/>
</dbReference>
<evidence type="ECO:0000313" key="7">
    <source>
        <dbReference type="Proteomes" id="UP000000311"/>
    </source>
</evidence>
<protein>
    <submittedName>
        <fullName evidence="6">Kazal-type serine protease inhibitor domain-containing protein 1</fullName>
    </submittedName>
</protein>
<evidence type="ECO:0000256" key="1">
    <source>
        <dbReference type="ARBA" id="ARBA00004613"/>
    </source>
</evidence>